<protein>
    <submittedName>
        <fullName evidence="1">Uncharacterized protein</fullName>
    </submittedName>
</protein>
<dbReference type="Gramene" id="EOY21975">
    <property type="protein sequence ID" value="EOY21975"/>
    <property type="gene ID" value="TCM_014142"/>
</dbReference>
<gene>
    <name evidence="1" type="ORF">TCM_014142</name>
</gene>
<reference evidence="1 2" key="1">
    <citation type="journal article" date="2013" name="Genome Biol.">
        <title>The genome sequence of the most widely cultivated cacao type and its use to identify candidate genes regulating pod color.</title>
        <authorList>
            <person name="Motamayor J.C."/>
            <person name="Mockaitis K."/>
            <person name="Schmutz J."/>
            <person name="Haiminen N."/>
            <person name="Iii D.L."/>
            <person name="Cornejo O."/>
            <person name="Findley S.D."/>
            <person name="Zheng P."/>
            <person name="Utro F."/>
            <person name="Royaert S."/>
            <person name="Saski C."/>
            <person name="Jenkins J."/>
            <person name="Podicheti R."/>
            <person name="Zhao M."/>
            <person name="Scheffler B.E."/>
            <person name="Stack J.C."/>
            <person name="Feltus F.A."/>
            <person name="Mustiga G.M."/>
            <person name="Amores F."/>
            <person name="Phillips W."/>
            <person name="Marelli J.P."/>
            <person name="May G.D."/>
            <person name="Shapiro H."/>
            <person name="Ma J."/>
            <person name="Bustamante C.D."/>
            <person name="Schnell R.J."/>
            <person name="Main D."/>
            <person name="Gilbert D."/>
            <person name="Parida L."/>
            <person name="Kuhn D.N."/>
        </authorList>
    </citation>
    <scope>NUCLEOTIDE SEQUENCE [LARGE SCALE GENOMIC DNA]</scope>
    <source>
        <strain evidence="2">cv. Matina 1-6</strain>
    </source>
</reference>
<dbReference type="EMBL" id="CM001881">
    <property type="protein sequence ID" value="EOY21975.1"/>
    <property type="molecule type" value="Genomic_DNA"/>
</dbReference>
<evidence type="ECO:0000313" key="2">
    <source>
        <dbReference type="Proteomes" id="UP000026915"/>
    </source>
</evidence>
<keyword evidence="2" id="KW-1185">Reference proteome</keyword>
<proteinExistence type="predicted"/>
<dbReference type="HOGENOM" id="CLU_2531999_0_0_1"/>
<dbReference type="InParanoid" id="A0A061FWP2"/>
<organism evidence="1 2">
    <name type="scientific">Theobroma cacao</name>
    <name type="common">Cacao</name>
    <name type="synonym">Cocoa</name>
    <dbReference type="NCBI Taxonomy" id="3641"/>
    <lineage>
        <taxon>Eukaryota</taxon>
        <taxon>Viridiplantae</taxon>
        <taxon>Streptophyta</taxon>
        <taxon>Embryophyta</taxon>
        <taxon>Tracheophyta</taxon>
        <taxon>Spermatophyta</taxon>
        <taxon>Magnoliopsida</taxon>
        <taxon>eudicotyledons</taxon>
        <taxon>Gunneridae</taxon>
        <taxon>Pentapetalae</taxon>
        <taxon>rosids</taxon>
        <taxon>malvids</taxon>
        <taxon>Malvales</taxon>
        <taxon>Malvaceae</taxon>
        <taxon>Byttnerioideae</taxon>
        <taxon>Theobroma</taxon>
    </lineage>
</organism>
<name>A0A061FWP2_THECC</name>
<dbReference type="AlphaFoldDB" id="A0A061FWP2"/>
<accession>A0A061FWP2</accession>
<dbReference type="Proteomes" id="UP000026915">
    <property type="component" value="Chromosome 3"/>
</dbReference>
<sequence>MRLSLLKSVGDAFNFCSDVNVHNIIFAPKFQAETIKLVNGLISQVAFLRLLKHFMSVSFCKRMAVVSISYSAILMKDVQCHWFQ</sequence>
<evidence type="ECO:0000313" key="1">
    <source>
        <dbReference type="EMBL" id="EOY21975.1"/>
    </source>
</evidence>